<feature type="region of interest" description="Disordered" evidence="1">
    <location>
        <begin position="1942"/>
        <end position="1988"/>
    </location>
</feature>
<evidence type="ECO:0000256" key="2">
    <source>
        <dbReference type="SAM" id="Phobius"/>
    </source>
</evidence>
<dbReference type="SUPFAM" id="SSF55608">
    <property type="entry name" value="Homing endonucleases"/>
    <property type="match status" value="1"/>
</dbReference>
<dbReference type="InterPro" id="IPR027434">
    <property type="entry name" value="Homing_endonucl"/>
</dbReference>
<gene>
    <name evidence="4" type="ORF">OERS_05190</name>
</gene>
<feature type="transmembrane region" description="Helical" evidence="2">
    <location>
        <begin position="126"/>
        <end position="150"/>
    </location>
</feature>
<comment type="caution">
    <text evidence="4">The sequence shown here is derived from an EMBL/GenBank/DDBJ whole genome shotgun (WGS) entry which is preliminary data.</text>
</comment>
<keyword evidence="2" id="KW-0812">Transmembrane</keyword>
<feature type="compositionally biased region" description="Pro residues" evidence="1">
    <location>
        <begin position="1945"/>
        <end position="1957"/>
    </location>
</feature>
<keyword evidence="2" id="KW-1133">Transmembrane helix</keyword>
<dbReference type="RefSeq" id="WP_139107649.1">
    <property type="nucleotide sequence ID" value="NZ_MAQA01000003.1"/>
</dbReference>
<dbReference type="InterPro" id="IPR027417">
    <property type="entry name" value="P-loop_NTPase"/>
</dbReference>
<reference evidence="4 5" key="1">
    <citation type="submission" date="2016-06" db="EMBL/GenBank/DDBJ databases">
        <title>Genome sequence of Oerskovia enterophila DSM 43852.</title>
        <authorList>
            <person name="Poehlein A."/>
            <person name="Jag V."/>
            <person name="Bengelsdorf F.R."/>
            <person name="Daniel R."/>
            <person name="Duerre P."/>
        </authorList>
    </citation>
    <scope>NUCLEOTIDE SEQUENCE [LARGE SCALE GENOMIC DNA]</scope>
    <source>
        <strain evidence="4 5">DSM 43852</strain>
    </source>
</reference>
<dbReference type="PROSITE" id="PS50819">
    <property type="entry name" value="INTEIN_ENDONUCLEASE"/>
    <property type="match status" value="1"/>
</dbReference>
<evidence type="ECO:0000256" key="1">
    <source>
        <dbReference type="SAM" id="MobiDB-lite"/>
    </source>
</evidence>
<dbReference type="InterPro" id="IPR006142">
    <property type="entry name" value="INTEIN"/>
</dbReference>
<name>A0ABX2Y8J6_9CELL</name>
<protein>
    <submittedName>
        <fullName evidence="4">FtsK/SpoIIIE family protein</fullName>
    </submittedName>
</protein>
<dbReference type="PANTHER" id="PTHR22683">
    <property type="entry name" value="SPORULATION PROTEIN RELATED"/>
    <property type="match status" value="1"/>
</dbReference>
<evidence type="ECO:0000313" key="5">
    <source>
        <dbReference type="Proteomes" id="UP000093412"/>
    </source>
</evidence>
<feature type="domain" description="DOD-type homing endonuclease" evidence="3">
    <location>
        <begin position="1186"/>
        <end position="1352"/>
    </location>
</feature>
<dbReference type="Gene3D" id="3.40.50.300">
    <property type="entry name" value="P-loop containing nucleotide triphosphate hydrolases"/>
    <property type="match status" value="1"/>
</dbReference>
<sequence>MAAARTAPPTPPSASWTYPAGAVAAGVAGGVWALANGWPGVALVWVSFALAGWLTQPPTLTGPLDAAKRPTVANPAEKQGLSRYRFWSAMRWRVLTPNAYWWPLEPAGSSTKGLVARLGLIRPANVLALVLAAAAAVIPAPLAGSAGWVLSAVGAYATFAVVVATKRACANEMHPKPAVTFARVAEFAKESPSKVVGSIVGALVLGGASALVVLWFTPSSWGAGRWVLAGVMPVVWAWVLLARPVIEHTVTTWRALVAADEMWQPRWEMMKLPEGGRPFLIEHADLGESVVSVDTFRAPAALGAAWFHQDKNRAQIVNAVGAGSSVVVLSVPNTDAQGQPMPGTVHPLDVRVVTWSTGTEPDYATTAAPIDLVQLVLECAVAEAADGAKMARPLLVGIRPLTEPGTATAAAPQNPDAPHQPDAAHEEPDAQGEDSTEQGSPIAYEASWDFPQGGSYETLGSLVGPVQERMQVMVRVDHRSRQMFLGDLDAVPDSISQQIENLHLAAKWTKHWADALKQGTKGPLVQPGVISSAELANGTEVHCVPFAVGQGQNPLDFFGYEENLASTVNVAFITTTGFCPPTRGARPGERHNLGLTLLYSQAAVPMSPHLLAPSPGRSPQQAQRWVLAGMVNKAFDAAKMARPEVVNVKAMSAARSRGHIWALTLRLYGGVTTADVRRKVQVIAQTWGVPWVRLGPASEDTITLFAGANPSSVTLADPATDEMRITALDWEQAWADAKVVNPVTGAVPTLTAADRLEHNDKVQVLDFALPQGISASQAKGALDKLRTNTGNSFILFRTSPDGAAAIRVLCSPQDPVPFPAAHDFEYMAGHKDKLPFATGVEGEPIEFDPKKHVHVLVAGVTGGGKMQPLDTSIPVPISDRFPRGWATIGALNVGDEVFTRSGRTARISSLSATVEARPVEMVLSDGQRVLSHPEHLWAVSSASSRAAHGKRDTTRRDSAHQRKLIGQADALEAVAATIAPGTWSDLAATFEKVRATGAHWSTKNALRTALERVVSTELRSTATVPLGTRKNQTWLAADIADFLLDTPREVRTEPVTAEVIDRVRALGGPVTLTQASGALLGRDSTRADRALIRAWGWKDAIPAGPFSQVMCLGSVFLLDEALMALATELRDLAASGNGREVQPLLSVVTAQDVVDQARTGGRSNFAVPMAEGFDLPAADLPISPYLFGAWLGDGSSRVGAITVGIDDLDGSRARLEAAWGYPVRRVENNTVSEAKNLHFCAPEPALCPRGHDNFRLRNGSGLRWCVDCTRKATMGDPRWNVGLTEKLRELGVQQNKHIPATYLRASYSQRLALLQGVMDTDGTVAEDGGCQIDLTSKRLAHDVVELIRSLGIKTAAPRRRLATITEADPANPGRKRTRVVGWRWRMSFRTNVPVFQMQRKLDLLNENVRPTQSWNYVTQARQLDEAVAMRCIMIDDPEHLYLTDGFVPTHNSVNLQSLLTGAAFHDWDIYVTDPSKGAADFRFVEPYARSITTTIEESCAMVTAVYQEVKRRKDLNSKHGVGSFRELPEEVRPNYLMLVVDEFTSLIMGDTVPKATGDAEADAERDQIIASNAMRTKIGGLVGRIAREARSAGVVLVLATQKLNAKILDGIPGSTDLRTNLSRMLLGNATYGDRASALRNPDNAPPLGDVVPSGRGLWEGVDMSNPSIIQSWYSSGEQAELSRQIAARRGPIPASDRLDLSSFMPKSAYAPGVVDVVVDDDPAPGAPEEVIDAGRVKFSLNDLQAFTTTEPADQPAQDLAPAAASDADRMLAAFTAGQFAAPEPEPLPAALAAPVTGTSTLLVLDVPAHLNPSVLALLADANVETVWVSQGPADEANRLVGIDLASTTVGSPEHGWWKLDALDHLVASRPHVSRLVWLDPRAHEEMDLGLTHVEYAADLLDGVELVAPVLDADDGLSADVLAGALAQEPIEEQVVAVAVDDFAPEPSPVRPPAPAPAPADDDWAMGSVRPSVKAPPRPAAADDDWSMA</sequence>
<dbReference type="EMBL" id="MAQA01000003">
    <property type="protein sequence ID" value="OCI32927.1"/>
    <property type="molecule type" value="Genomic_DNA"/>
</dbReference>
<feature type="transmembrane region" description="Helical" evidence="2">
    <location>
        <begin position="195"/>
        <end position="216"/>
    </location>
</feature>
<keyword evidence="5" id="KW-1185">Reference proteome</keyword>
<dbReference type="Proteomes" id="UP000093412">
    <property type="component" value="Unassembled WGS sequence"/>
</dbReference>
<proteinExistence type="predicted"/>
<dbReference type="PRINTS" id="PR00379">
    <property type="entry name" value="INTEIN"/>
</dbReference>
<organism evidence="4 5">
    <name type="scientific">Oerskovia enterophila</name>
    <dbReference type="NCBI Taxonomy" id="43678"/>
    <lineage>
        <taxon>Bacteria</taxon>
        <taxon>Bacillati</taxon>
        <taxon>Actinomycetota</taxon>
        <taxon>Actinomycetes</taxon>
        <taxon>Micrococcales</taxon>
        <taxon>Cellulomonadaceae</taxon>
        <taxon>Oerskovia</taxon>
    </lineage>
</organism>
<dbReference type="InterPro" id="IPR004042">
    <property type="entry name" value="Intein_endonuc_central"/>
</dbReference>
<evidence type="ECO:0000259" key="3">
    <source>
        <dbReference type="PROSITE" id="PS50819"/>
    </source>
</evidence>
<accession>A0ABX2Y8J6</accession>
<evidence type="ECO:0000313" key="4">
    <source>
        <dbReference type="EMBL" id="OCI32927.1"/>
    </source>
</evidence>
<dbReference type="Gene3D" id="3.10.28.10">
    <property type="entry name" value="Homing endonucleases"/>
    <property type="match status" value="1"/>
</dbReference>
<keyword evidence="2" id="KW-0472">Membrane</keyword>
<feature type="region of interest" description="Disordered" evidence="1">
    <location>
        <begin position="405"/>
        <end position="439"/>
    </location>
</feature>
<dbReference type="PANTHER" id="PTHR22683:SF41">
    <property type="entry name" value="DNA TRANSLOCASE FTSK"/>
    <property type="match status" value="1"/>
</dbReference>
<dbReference type="InterPro" id="IPR050206">
    <property type="entry name" value="FtsK/SpoIIIE/SftA"/>
</dbReference>